<dbReference type="InterPro" id="IPR056950">
    <property type="entry name" value="Phage_tail_terminator_3"/>
</dbReference>
<protein>
    <submittedName>
        <fullName evidence="1">Uncharacterized protein</fullName>
    </submittedName>
</protein>
<keyword evidence="2" id="KW-1185">Reference proteome</keyword>
<organism evidence="1 2">
    <name type="scientific">Gilliamella bombicola</name>
    <dbReference type="NCBI Taxonomy" id="1798182"/>
    <lineage>
        <taxon>Bacteria</taxon>
        <taxon>Pseudomonadati</taxon>
        <taxon>Pseudomonadota</taxon>
        <taxon>Gammaproteobacteria</taxon>
        <taxon>Orbales</taxon>
        <taxon>Orbaceae</taxon>
        <taxon>Gilliamella</taxon>
    </lineage>
</organism>
<sequence>MISDTYNSIKSWLNSHNLLDDYILQFRKWVEVKNTKSNRYIVIVPAGGGNASEAITRDYFRIVIISAINDSDVVAVNDKADEIRQFMLDDFESNNVISMSPVGGITQANTEEGRFIFEFTAQMIISR</sequence>
<dbReference type="Proteomes" id="UP000199670">
    <property type="component" value="Unassembled WGS sequence"/>
</dbReference>
<dbReference type="AlphaFoldDB" id="A0A1C4A1V2"/>
<reference evidence="2" key="1">
    <citation type="submission" date="2016-08" db="EMBL/GenBank/DDBJ databases">
        <authorList>
            <person name="Varghese N."/>
            <person name="Submissions Spin"/>
        </authorList>
    </citation>
    <scope>NUCLEOTIDE SEQUENCE [LARGE SCALE GENOMIC DNA]</scope>
    <source>
        <strain evidence="2">R-53248</strain>
    </source>
</reference>
<dbReference type="STRING" id="1798182.GA0061081_102201"/>
<dbReference type="Pfam" id="PF23842">
    <property type="entry name" value="Phage_tail_terminator_3"/>
    <property type="match status" value="1"/>
</dbReference>
<evidence type="ECO:0000313" key="1">
    <source>
        <dbReference type="EMBL" id="SCB88512.1"/>
    </source>
</evidence>
<dbReference type="EMBL" id="FMAQ01000002">
    <property type="protein sequence ID" value="SCB88512.1"/>
    <property type="molecule type" value="Genomic_DNA"/>
</dbReference>
<evidence type="ECO:0000313" key="2">
    <source>
        <dbReference type="Proteomes" id="UP000199670"/>
    </source>
</evidence>
<accession>A0A1C4A1V2</accession>
<proteinExistence type="predicted"/>
<dbReference type="OrthoDB" id="6626362at2"/>
<gene>
    <name evidence="1" type="ORF">GA0061081_102201</name>
</gene>
<name>A0A1C4A1V2_9GAMM</name>
<dbReference type="RefSeq" id="WP_091346942.1">
    <property type="nucleotide sequence ID" value="NZ_FMAQ01000002.1"/>
</dbReference>